<keyword evidence="3" id="KW-1185">Reference proteome</keyword>
<dbReference type="InterPro" id="IPR006076">
    <property type="entry name" value="FAD-dep_OxRdtase"/>
</dbReference>
<dbReference type="KEGG" id="fax:FUAX_07720"/>
<reference evidence="2 3" key="1">
    <citation type="submission" date="2021-12" db="EMBL/GenBank/DDBJ databases">
        <title>Genome sequencing of bacteria with rrn-lacking chromosome and rrn-plasmid.</title>
        <authorList>
            <person name="Anda M."/>
            <person name="Iwasaki W."/>
        </authorList>
    </citation>
    <scope>NUCLEOTIDE SEQUENCE [LARGE SCALE GENOMIC DNA]</scope>
    <source>
        <strain evidence="2 3">DSM 100852</strain>
    </source>
</reference>
<evidence type="ECO:0000313" key="2">
    <source>
        <dbReference type="EMBL" id="BDD08340.1"/>
    </source>
</evidence>
<dbReference type="Gene3D" id="3.30.9.10">
    <property type="entry name" value="D-Amino Acid Oxidase, subunit A, domain 2"/>
    <property type="match status" value="1"/>
</dbReference>
<sequence>MTVDYIIVGQGLAGTVMARQLMRNGDSVFVFDRYGKDISSRVAGGIFNPITGRKMVRTWLADELFGYLFPFYEELEKELAASFFHPKPIYRPFVSVEEYNEWTGKCSEPKFAAYVRELVKPGTPKIGMDNVYGGLLLDRCGYVDIGEMLDVFRKYLEAEVRFSPETFEEDKLEITEDGVTYGDVSARKIIYCDGYASKNSRYFGYLPFRPVKGELLEIKLAGEIAVEEIYNRGVFMLPVGDGTYRVGATYDWKNLDTAPTEEKRTELAGKLEKLINCPFEIIGQRAGVRPATHDRRPFVGLHPEYPQLAVFNGLGTKGVSLAPYFAEEFAGFLSGKNDITPEVDIKRLK</sequence>
<proteinExistence type="predicted"/>
<dbReference type="Gene3D" id="3.50.50.60">
    <property type="entry name" value="FAD/NAD(P)-binding domain"/>
    <property type="match status" value="1"/>
</dbReference>
<dbReference type="InterPro" id="IPR036188">
    <property type="entry name" value="FAD/NAD-bd_sf"/>
</dbReference>
<gene>
    <name evidence="2" type="primary">fjo30</name>
    <name evidence="2" type="ORF">FUAX_07720</name>
</gene>
<dbReference type="Pfam" id="PF01266">
    <property type="entry name" value="DAO"/>
    <property type="match status" value="1"/>
</dbReference>
<dbReference type="Proteomes" id="UP001348817">
    <property type="component" value="Chromosome"/>
</dbReference>
<protein>
    <submittedName>
        <fullName evidence="2">FAD-dependent oxidoreductase</fullName>
    </submittedName>
</protein>
<name>A0AAU9D7Z6_9BACT</name>
<accession>A0AAU9D7Z6</accession>
<dbReference type="GO" id="GO:0005737">
    <property type="term" value="C:cytoplasm"/>
    <property type="evidence" value="ECO:0007669"/>
    <property type="project" value="TreeGrafter"/>
</dbReference>
<feature type="domain" description="FAD dependent oxidoreductase" evidence="1">
    <location>
        <begin position="4"/>
        <end position="330"/>
    </location>
</feature>
<dbReference type="SUPFAM" id="SSF54373">
    <property type="entry name" value="FAD-linked reductases, C-terminal domain"/>
    <property type="match status" value="1"/>
</dbReference>
<dbReference type="PANTHER" id="PTHR13847">
    <property type="entry name" value="SARCOSINE DEHYDROGENASE-RELATED"/>
    <property type="match status" value="1"/>
</dbReference>
<dbReference type="EMBL" id="AP025314">
    <property type="protein sequence ID" value="BDD08340.1"/>
    <property type="molecule type" value="Genomic_DNA"/>
</dbReference>
<evidence type="ECO:0000313" key="3">
    <source>
        <dbReference type="Proteomes" id="UP001348817"/>
    </source>
</evidence>
<dbReference type="SUPFAM" id="SSF51905">
    <property type="entry name" value="FAD/NAD(P)-binding domain"/>
    <property type="match status" value="1"/>
</dbReference>
<organism evidence="2 3">
    <name type="scientific">Fulvitalea axinellae</name>
    <dbReference type="NCBI Taxonomy" id="1182444"/>
    <lineage>
        <taxon>Bacteria</taxon>
        <taxon>Pseudomonadati</taxon>
        <taxon>Bacteroidota</taxon>
        <taxon>Cytophagia</taxon>
        <taxon>Cytophagales</taxon>
        <taxon>Persicobacteraceae</taxon>
        <taxon>Fulvitalea</taxon>
    </lineage>
</organism>
<dbReference type="AlphaFoldDB" id="A0AAU9D7Z6"/>
<evidence type="ECO:0000259" key="1">
    <source>
        <dbReference type="Pfam" id="PF01266"/>
    </source>
</evidence>
<dbReference type="RefSeq" id="WP_338393606.1">
    <property type="nucleotide sequence ID" value="NZ_AP025314.1"/>
</dbReference>